<proteinExistence type="predicted"/>
<dbReference type="EMBL" id="RSCJ01000005">
    <property type="protein sequence ID" value="RUR84251.1"/>
    <property type="molecule type" value="Genomic_DNA"/>
</dbReference>
<protein>
    <recommendedName>
        <fullName evidence="1">DUF6883 domain-containing protein</fullName>
    </recommendedName>
</protein>
<dbReference type="OrthoDB" id="5801353at2"/>
<comment type="caution">
    <text evidence="2">The sequence shown here is derived from an EMBL/GenBank/DDBJ whole genome shotgun (WGS) entry which is preliminary data.</text>
</comment>
<dbReference type="InterPro" id="IPR049250">
    <property type="entry name" value="DUF6883"/>
</dbReference>
<accession>A0A433NMH2</accession>
<dbReference type="Proteomes" id="UP000268857">
    <property type="component" value="Unassembled WGS sequence"/>
</dbReference>
<evidence type="ECO:0000259" key="1">
    <source>
        <dbReference type="Pfam" id="PF21814"/>
    </source>
</evidence>
<dbReference type="Pfam" id="PF21814">
    <property type="entry name" value="DUF6883"/>
    <property type="match status" value="1"/>
</dbReference>
<feature type="domain" description="DUF6883" evidence="1">
    <location>
        <begin position="3"/>
        <end position="52"/>
    </location>
</feature>
<dbReference type="AlphaFoldDB" id="A0A433NMH2"/>
<sequence length="64" mass="7392">MLIPNAENTIADIRKWHDYCLNLEHNDGKHKARLFSSIFGMSAENAEELPTAEQQRYTTESLQN</sequence>
<organism evidence="2 3">
    <name type="scientific">Chlorogloeopsis fritschii PCC 6912</name>
    <dbReference type="NCBI Taxonomy" id="211165"/>
    <lineage>
        <taxon>Bacteria</taxon>
        <taxon>Bacillati</taxon>
        <taxon>Cyanobacteriota</taxon>
        <taxon>Cyanophyceae</taxon>
        <taxon>Nostocales</taxon>
        <taxon>Chlorogloeopsidaceae</taxon>
        <taxon>Chlorogloeopsis</taxon>
    </lineage>
</organism>
<dbReference type="STRING" id="211165.GCA_000317285_00729"/>
<dbReference type="RefSeq" id="WP_016873300.1">
    <property type="nucleotide sequence ID" value="NZ_AJLN01000040.1"/>
</dbReference>
<evidence type="ECO:0000313" key="2">
    <source>
        <dbReference type="EMBL" id="RUR84251.1"/>
    </source>
</evidence>
<name>A0A433NMH2_CHLFR</name>
<evidence type="ECO:0000313" key="3">
    <source>
        <dbReference type="Proteomes" id="UP000268857"/>
    </source>
</evidence>
<gene>
    <name evidence="2" type="ORF">PCC6912_18450</name>
</gene>
<keyword evidence="3" id="KW-1185">Reference proteome</keyword>
<reference evidence="2 3" key="1">
    <citation type="journal article" date="2019" name="Genome Biol. Evol.">
        <title>Day and night: Metabolic profiles and evolutionary relationships of six axenic non-marine cyanobacteria.</title>
        <authorList>
            <person name="Will S.E."/>
            <person name="Henke P."/>
            <person name="Boedeker C."/>
            <person name="Huang S."/>
            <person name="Brinkmann H."/>
            <person name="Rohde M."/>
            <person name="Jarek M."/>
            <person name="Friedl T."/>
            <person name="Seufert S."/>
            <person name="Schumacher M."/>
            <person name="Overmann J."/>
            <person name="Neumann-Schaal M."/>
            <person name="Petersen J."/>
        </authorList>
    </citation>
    <scope>NUCLEOTIDE SEQUENCE [LARGE SCALE GENOMIC DNA]</scope>
    <source>
        <strain evidence="2 3">PCC 6912</strain>
    </source>
</reference>